<name>A0A1F7UUS0_9BACT</name>
<dbReference type="InterPro" id="IPR043129">
    <property type="entry name" value="ATPase_NBD"/>
</dbReference>
<dbReference type="Gene3D" id="3.30.420.40">
    <property type="match status" value="1"/>
</dbReference>
<dbReference type="SUPFAM" id="SSF53067">
    <property type="entry name" value="Actin-like ATPase domain"/>
    <property type="match status" value="1"/>
</dbReference>
<proteinExistence type="predicted"/>
<protein>
    <recommendedName>
        <fullName evidence="3">Gcp-like domain-containing protein</fullName>
    </recommendedName>
</protein>
<dbReference type="AlphaFoldDB" id="A0A1F7UUS0"/>
<comment type="caution">
    <text evidence="1">The sequence shown here is derived from an EMBL/GenBank/DDBJ whole genome shotgun (WGS) entry which is preliminary data.</text>
</comment>
<sequence length="157" mass="17634">MFLFIDPSVNGKLSLILATPQRRISHVTYNISGHHSKSILSCVVKFMKRVDDSLAALDGLIVINGTGSFTTTRLTVSVVNTIGWLYDLPIYSFPATKEIFTFLYEPFGRLEKATFFAPFRSVGPVRGSTLRVGSRRKFRNFIKPVYSGRPNITVKKL</sequence>
<reference evidence="1 2" key="1">
    <citation type="journal article" date="2016" name="Nat. Commun.">
        <title>Thousands of microbial genomes shed light on interconnected biogeochemical processes in an aquifer system.</title>
        <authorList>
            <person name="Anantharaman K."/>
            <person name="Brown C.T."/>
            <person name="Hug L.A."/>
            <person name="Sharon I."/>
            <person name="Castelle C.J."/>
            <person name="Probst A.J."/>
            <person name="Thomas B.C."/>
            <person name="Singh A."/>
            <person name="Wilkins M.J."/>
            <person name="Karaoz U."/>
            <person name="Brodie E.L."/>
            <person name="Williams K.H."/>
            <person name="Hubbard S.S."/>
            <person name="Banfield J.F."/>
        </authorList>
    </citation>
    <scope>NUCLEOTIDE SEQUENCE [LARGE SCALE GENOMIC DNA]</scope>
</reference>
<evidence type="ECO:0000313" key="2">
    <source>
        <dbReference type="Proteomes" id="UP000176846"/>
    </source>
</evidence>
<dbReference type="Proteomes" id="UP000176846">
    <property type="component" value="Unassembled WGS sequence"/>
</dbReference>
<organism evidence="1 2">
    <name type="scientific">Candidatus Uhrbacteria bacterium RIFCSPLOWO2_01_FULL_47_25</name>
    <dbReference type="NCBI Taxonomy" id="1802402"/>
    <lineage>
        <taxon>Bacteria</taxon>
        <taxon>Candidatus Uhriibacteriota</taxon>
    </lineage>
</organism>
<dbReference type="EMBL" id="MGEK01000028">
    <property type="protein sequence ID" value="OGL81458.1"/>
    <property type="molecule type" value="Genomic_DNA"/>
</dbReference>
<evidence type="ECO:0008006" key="3">
    <source>
        <dbReference type="Google" id="ProtNLM"/>
    </source>
</evidence>
<evidence type="ECO:0000313" key="1">
    <source>
        <dbReference type="EMBL" id="OGL81458.1"/>
    </source>
</evidence>
<gene>
    <name evidence="1" type="ORF">A2936_00040</name>
</gene>
<accession>A0A1F7UUS0</accession>